<evidence type="ECO:0000256" key="2">
    <source>
        <dbReference type="ARBA" id="ARBA00022692"/>
    </source>
</evidence>
<dbReference type="EMBL" id="JAGFBR010000018">
    <property type="protein sequence ID" value="KAH0450975.1"/>
    <property type="molecule type" value="Genomic_DNA"/>
</dbReference>
<evidence type="ECO:0000313" key="8">
    <source>
        <dbReference type="Proteomes" id="UP000775213"/>
    </source>
</evidence>
<keyword evidence="2 6" id="KW-0812">Transmembrane</keyword>
<proteinExistence type="predicted"/>
<feature type="transmembrane region" description="Helical" evidence="6">
    <location>
        <begin position="144"/>
        <end position="163"/>
    </location>
</feature>
<feature type="region of interest" description="Disordered" evidence="5">
    <location>
        <begin position="1"/>
        <end position="108"/>
    </location>
</feature>
<dbReference type="GO" id="GO:0016020">
    <property type="term" value="C:membrane"/>
    <property type="evidence" value="ECO:0007669"/>
    <property type="project" value="UniProtKB-SubCell"/>
</dbReference>
<evidence type="ECO:0000256" key="3">
    <source>
        <dbReference type="ARBA" id="ARBA00022989"/>
    </source>
</evidence>
<protein>
    <submittedName>
        <fullName evidence="7">Uncharacterized protein</fullName>
    </submittedName>
</protein>
<dbReference type="InterPro" id="IPR036259">
    <property type="entry name" value="MFS_trans_sf"/>
</dbReference>
<accession>A0AAV7FMX3</accession>
<feature type="transmembrane region" description="Helical" evidence="6">
    <location>
        <begin position="316"/>
        <end position="336"/>
    </location>
</feature>
<feature type="transmembrane region" description="Helical" evidence="6">
    <location>
        <begin position="411"/>
        <end position="429"/>
    </location>
</feature>
<keyword evidence="4 6" id="KW-0472">Membrane</keyword>
<evidence type="ECO:0000256" key="5">
    <source>
        <dbReference type="SAM" id="MobiDB-lite"/>
    </source>
</evidence>
<dbReference type="InterPro" id="IPR044772">
    <property type="entry name" value="NO3_transporter"/>
</dbReference>
<name>A0AAV7FMX3_DENCH</name>
<keyword evidence="8" id="KW-1185">Reference proteome</keyword>
<feature type="compositionally biased region" description="Pro residues" evidence="5">
    <location>
        <begin position="1"/>
        <end position="12"/>
    </location>
</feature>
<dbReference type="Gene3D" id="1.20.1250.20">
    <property type="entry name" value="MFS general substrate transporter like domains"/>
    <property type="match status" value="1"/>
</dbReference>
<dbReference type="PANTHER" id="PTHR23515">
    <property type="entry name" value="HIGH-AFFINITY NITRATE TRANSPORTER 2.3"/>
    <property type="match status" value="1"/>
</dbReference>
<reference evidence="7 8" key="1">
    <citation type="journal article" date="2021" name="Hortic Res">
        <title>Chromosome-scale assembly of the Dendrobium chrysotoxum genome enhances the understanding of orchid evolution.</title>
        <authorList>
            <person name="Zhang Y."/>
            <person name="Zhang G.Q."/>
            <person name="Zhang D."/>
            <person name="Liu X.D."/>
            <person name="Xu X.Y."/>
            <person name="Sun W.H."/>
            <person name="Yu X."/>
            <person name="Zhu X."/>
            <person name="Wang Z.W."/>
            <person name="Zhao X."/>
            <person name="Zhong W.Y."/>
            <person name="Chen H."/>
            <person name="Yin W.L."/>
            <person name="Huang T."/>
            <person name="Niu S.C."/>
            <person name="Liu Z.J."/>
        </authorList>
    </citation>
    <scope>NUCLEOTIDE SEQUENCE [LARGE SCALE GENOMIC DNA]</scope>
    <source>
        <strain evidence="7">Lindl</strain>
    </source>
</reference>
<sequence length="449" mass="48175">MEPAPPPSPPKHSPMDISRGNESPASPKFSLPVDSSTKQQRSASLLRSPDTCDPSTSAGSPSSPASAPPSPHPLSSPSSATISPSPPPTSETLASPPSPAPSSPVSPWAPHATWSAPTRSASLTLLTAPAVFLTSTISSPTGFLLARFFTGFSIASFVSTQYWMSSMFSAPRVGGANGLVGGWGNLGGGAIQLIMPFIFSLIGRWGARSSRRGGWRFSCQVLCRWSRPLACWRWGRIAPTGILDGVDTGNYVWILLRGGIGGRQHHRRVLLRQIRCESSHGGDYSSELWPGECGVEAWRRWISDRLAARFGMRGRLWGLWIIQTVGGVLCIVLGRMGSLSFSVLSWCSSRSSSRPPAGLPLELCPSSLSKVIGLISGMTGGGGKRGSSDNAIAILQRFKILEGNRNHSDGVMIVCCTLLITLIYFPQWAECSSDRRRVSQRRILFFGVE</sequence>
<evidence type="ECO:0000256" key="1">
    <source>
        <dbReference type="ARBA" id="ARBA00004141"/>
    </source>
</evidence>
<dbReference type="Proteomes" id="UP000775213">
    <property type="component" value="Unassembled WGS sequence"/>
</dbReference>
<evidence type="ECO:0000256" key="6">
    <source>
        <dbReference type="SAM" id="Phobius"/>
    </source>
</evidence>
<evidence type="ECO:0000313" key="7">
    <source>
        <dbReference type="EMBL" id="KAH0450975.1"/>
    </source>
</evidence>
<gene>
    <name evidence="7" type="ORF">IEQ34_021667</name>
</gene>
<dbReference type="SUPFAM" id="SSF103473">
    <property type="entry name" value="MFS general substrate transporter"/>
    <property type="match status" value="1"/>
</dbReference>
<keyword evidence="3 6" id="KW-1133">Transmembrane helix</keyword>
<comment type="caution">
    <text evidence="7">The sequence shown here is derived from an EMBL/GenBank/DDBJ whole genome shotgun (WGS) entry which is preliminary data.</text>
</comment>
<feature type="compositionally biased region" description="Low complexity" evidence="5">
    <location>
        <begin position="54"/>
        <end position="65"/>
    </location>
</feature>
<comment type="subcellular location">
    <subcellularLocation>
        <location evidence="1">Membrane</location>
        <topology evidence="1">Multi-pass membrane protein</topology>
    </subcellularLocation>
</comment>
<feature type="transmembrane region" description="Helical" evidence="6">
    <location>
        <begin position="183"/>
        <end position="202"/>
    </location>
</feature>
<feature type="compositionally biased region" description="Polar residues" evidence="5">
    <location>
        <begin position="33"/>
        <end position="45"/>
    </location>
</feature>
<organism evidence="7 8">
    <name type="scientific">Dendrobium chrysotoxum</name>
    <name type="common">Orchid</name>
    <dbReference type="NCBI Taxonomy" id="161865"/>
    <lineage>
        <taxon>Eukaryota</taxon>
        <taxon>Viridiplantae</taxon>
        <taxon>Streptophyta</taxon>
        <taxon>Embryophyta</taxon>
        <taxon>Tracheophyta</taxon>
        <taxon>Spermatophyta</taxon>
        <taxon>Magnoliopsida</taxon>
        <taxon>Liliopsida</taxon>
        <taxon>Asparagales</taxon>
        <taxon>Orchidaceae</taxon>
        <taxon>Epidendroideae</taxon>
        <taxon>Malaxideae</taxon>
        <taxon>Dendrobiinae</taxon>
        <taxon>Dendrobium</taxon>
    </lineage>
</organism>
<dbReference type="GO" id="GO:0015112">
    <property type="term" value="F:nitrate transmembrane transporter activity"/>
    <property type="evidence" value="ECO:0007669"/>
    <property type="project" value="InterPro"/>
</dbReference>
<evidence type="ECO:0000256" key="4">
    <source>
        <dbReference type="ARBA" id="ARBA00023136"/>
    </source>
</evidence>
<dbReference type="AlphaFoldDB" id="A0AAV7FMX3"/>